<organism evidence="9 10">
    <name type="scientific">Cylindrotheca closterium</name>
    <dbReference type="NCBI Taxonomy" id="2856"/>
    <lineage>
        <taxon>Eukaryota</taxon>
        <taxon>Sar</taxon>
        <taxon>Stramenopiles</taxon>
        <taxon>Ochrophyta</taxon>
        <taxon>Bacillariophyta</taxon>
        <taxon>Bacillariophyceae</taxon>
        <taxon>Bacillariophycidae</taxon>
        <taxon>Bacillariales</taxon>
        <taxon>Bacillariaceae</taxon>
        <taxon>Cylindrotheca</taxon>
    </lineage>
</organism>
<feature type="compositionally biased region" description="Low complexity" evidence="7">
    <location>
        <begin position="360"/>
        <end position="381"/>
    </location>
</feature>
<comment type="caution">
    <text evidence="9">The sequence shown here is derived from an EMBL/GenBank/DDBJ whole genome shotgun (WGS) entry which is preliminary data.</text>
</comment>
<name>A0AAD2GD39_9STRA</name>
<evidence type="ECO:0000256" key="4">
    <source>
        <dbReference type="ARBA" id="ARBA00022801"/>
    </source>
</evidence>
<gene>
    <name evidence="9" type="ORF">CYCCA115_LOCUS23043</name>
</gene>
<reference evidence="9" key="1">
    <citation type="submission" date="2023-08" db="EMBL/GenBank/DDBJ databases">
        <authorList>
            <person name="Audoor S."/>
            <person name="Bilcke G."/>
        </authorList>
    </citation>
    <scope>NUCLEOTIDE SEQUENCE</scope>
</reference>
<keyword evidence="10" id="KW-1185">Reference proteome</keyword>
<evidence type="ECO:0000256" key="6">
    <source>
        <dbReference type="ARBA" id="ARBA00031181"/>
    </source>
</evidence>
<dbReference type="InterPro" id="IPR045004">
    <property type="entry name" value="ECH_dom"/>
</dbReference>
<dbReference type="CDD" id="cd06558">
    <property type="entry name" value="crotonase-like"/>
    <property type="match status" value="1"/>
</dbReference>
<evidence type="ECO:0000256" key="3">
    <source>
        <dbReference type="ARBA" id="ARBA00011915"/>
    </source>
</evidence>
<dbReference type="PANTHER" id="PTHR43176">
    <property type="entry name" value="3-HYDROXYISOBUTYRYL-COA HYDROLASE-RELATED"/>
    <property type="match status" value="1"/>
</dbReference>
<dbReference type="Gene3D" id="3.90.226.10">
    <property type="entry name" value="2-enoyl-CoA Hydratase, Chain A, domain 1"/>
    <property type="match status" value="1"/>
</dbReference>
<dbReference type="FunFam" id="3.90.226.10:FF:000026">
    <property type="entry name" value="3-hydroxyisobutyryl-CoA hydrolase, mitochondrial"/>
    <property type="match status" value="1"/>
</dbReference>
<dbReference type="GO" id="GO:0003860">
    <property type="term" value="F:3-hydroxyisobutyryl-CoA hydrolase activity"/>
    <property type="evidence" value="ECO:0007669"/>
    <property type="project" value="UniProtKB-EC"/>
</dbReference>
<dbReference type="EC" id="3.1.2.4" evidence="3"/>
<dbReference type="InterPro" id="IPR032259">
    <property type="entry name" value="HIBYL-CoA-H"/>
</dbReference>
<dbReference type="EMBL" id="CAKOGP040002358">
    <property type="protein sequence ID" value="CAJ1968012.1"/>
    <property type="molecule type" value="Genomic_DNA"/>
</dbReference>
<keyword evidence="5" id="KW-0496">Mitochondrion</keyword>
<dbReference type="GO" id="GO:0006574">
    <property type="term" value="P:L-valine catabolic process"/>
    <property type="evidence" value="ECO:0007669"/>
    <property type="project" value="TreeGrafter"/>
</dbReference>
<keyword evidence="4" id="KW-0378">Hydrolase</keyword>
<comment type="subcellular location">
    <subcellularLocation>
        <location evidence="2">Mitochondrion</location>
    </subcellularLocation>
</comment>
<evidence type="ECO:0000256" key="7">
    <source>
        <dbReference type="SAM" id="MobiDB-lite"/>
    </source>
</evidence>
<dbReference type="Proteomes" id="UP001295423">
    <property type="component" value="Unassembled WGS sequence"/>
</dbReference>
<evidence type="ECO:0000256" key="5">
    <source>
        <dbReference type="ARBA" id="ARBA00023128"/>
    </source>
</evidence>
<dbReference type="AlphaFoldDB" id="A0AAD2GD39"/>
<comment type="catalytic activity">
    <reaction evidence="1">
        <text>3-hydroxy-2-methylpropanoyl-CoA + H2O = 3-hydroxy-2-methylpropanoate + CoA + H(+)</text>
        <dbReference type="Rhea" id="RHEA:20888"/>
        <dbReference type="ChEBI" id="CHEBI:11805"/>
        <dbReference type="ChEBI" id="CHEBI:15377"/>
        <dbReference type="ChEBI" id="CHEBI:15378"/>
        <dbReference type="ChEBI" id="CHEBI:57287"/>
        <dbReference type="ChEBI" id="CHEBI:57340"/>
        <dbReference type="EC" id="3.1.2.4"/>
    </reaction>
</comment>
<sequence length="381" mass="42507">MRTTTQLIPSKIGNLGVLALNNPKSMHALTFEMVHYMRDVLQAWKQDKSLQTILIKSINSQRPAFCAGGDVKEIYEHENYRFFFDEYQVNHDIATSSIPIVSLWDGVVMGGGVGISIHGTYRIATENTLFAMPETALGLFPDIGSMFWMPRLLSRPMANYLALTGDRIRAYDLVHYGIATHYLPSDELPNLEKALVEATSGPIQSIQSVEDILQSFHQPVATKEDSILVKNQDHIERAFAADTVEGIVQNLEQGESDFEQRTLSTLQKMSPTSLKVTLEGLCRGAQCKTLAQDIQMEYRMAKTFITMSPKSDFYEGVRSILIDKDNSPKWNPPTLEEVTDQRVAAFFAPVDDELVIPEESSSSSSPSHQSPSHQVSSSSKL</sequence>
<dbReference type="Pfam" id="PF16113">
    <property type="entry name" value="ECH_2"/>
    <property type="match status" value="1"/>
</dbReference>
<dbReference type="NCBIfam" id="NF004127">
    <property type="entry name" value="PRK05617.1"/>
    <property type="match status" value="1"/>
</dbReference>
<dbReference type="InterPro" id="IPR029045">
    <property type="entry name" value="ClpP/crotonase-like_dom_sf"/>
</dbReference>
<protein>
    <recommendedName>
        <fullName evidence="3">3-hydroxyisobutyryl-CoA hydrolase</fullName>
        <ecNumber evidence="3">3.1.2.4</ecNumber>
    </recommendedName>
    <alternativeName>
        <fullName evidence="6">3-hydroxyisobutyryl-coenzyme A hydrolase</fullName>
    </alternativeName>
</protein>
<evidence type="ECO:0000259" key="8">
    <source>
        <dbReference type="Pfam" id="PF16113"/>
    </source>
</evidence>
<evidence type="ECO:0000313" key="10">
    <source>
        <dbReference type="Proteomes" id="UP001295423"/>
    </source>
</evidence>
<feature type="domain" description="Enoyl-CoA hydratase/isomerase" evidence="8">
    <location>
        <begin position="16"/>
        <end position="347"/>
    </location>
</feature>
<accession>A0AAD2GD39</accession>
<evidence type="ECO:0000256" key="1">
    <source>
        <dbReference type="ARBA" id="ARBA00001709"/>
    </source>
</evidence>
<evidence type="ECO:0000313" key="9">
    <source>
        <dbReference type="EMBL" id="CAJ1968012.1"/>
    </source>
</evidence>
<dbReference type="GO" id="GO:0005739">
    <property type="term" value="C:mitochondrion"/>
    <property type="evidence" value="ECO:0007669"/>
    <property type="project" value="UniProtKB-SubCell"/>
</dbReference>
<feature type="region of interest" description="Disordered" evidence="7">
    <location>
        <begin position="356"/>
        <end position="381"/>
    </location>
</feature>
<dbReference type="SUPFAM" id="SSF52096">
    <property type="entry name" value="ClpP/crotonase"/>
    <property type="match status" value="1"/>
</dbReference>
<proteinExistence type="predicted"/>
<dbReference type="PANTHER" id="PTHR43176:SF3">
    <property type="entry name" value="3-HYDROXYISOBUTYRYL-COA HYDROLASE, MITOCHONDRIAL"/>
    <property type="match status" value="1"/>
</dbReference>
<evidence type="ECO:0000256" key="2">
    <source>
        <dbReference type="ARBA" id="ARBA00004173"/>
    </source>
</evidence>